<evidence type="ECO:0000256" key="4">
    <source>
        <dbReference type="ARBA" id="ARBA00022692"/>
    </source>
</evidence>
<feature type="transmembrane region" description="Helical" evidence="7">
    <location>
        <begin position="99"/>
        <end position="119"/>
    </location>
</feature>
<proteinExistence type="inferred from homology"/>
<name>A0ABY9BAK9_9CHLR</name>
<comment type="similarity">
    <text evidence="7">Belongs to the binding-protein-dependent transport system permease family.</text>
</comment>
<feature type="transmembrane region" description="Helical" evidence="7">
    <location>
        <begin position="174"/>
        <end position="197"/>
    </location>
</feature>
<feature type="transmembrane region" description="Helical" evidence="7">
    <location>
        <begin position="12"/>
        <end position="30"/>
    </location>
</feature>
<dbReference type="CDD" id="cd06261">
    <property type="entry name" value="TM_PBP2"/>
    <property type="match status" value="1"/>
</dbReference>
<feature type="transmembrane region" description="Helical" evidence="7">
    <location>
        <begin position="281"/>
        <end position="304"/>
    </location>
</feature>
<protein>
    <submittedName>
        <fullName evidence="9">ABC transporter permease</fullName>
    </submittedName>
</protein>
<geneLocation type="plasmid" evidence="9 10">
    <name>unnamed1</name>
</geneLocation>
<reference evidence="9" key="1">
    <citation type="journal article" date="2024" name="Nature">
        <title>Anoxygenic phototroph of the Chloroflexota uses a type I reaction centre.</title>
        <authorList>
            <person name="Tsuji J.M."/>
            <person name="Shaw N.A."/>
            <person name="Nagashima S."/>
            <person name="Venkiteswaran J.J."/>
            <person name="Schiff S.L."/>
            <person name="Watanabe T."/>
            <person name="Fukui M."/>
            <person name="Hanada S."/>
            <person name="Tank M."/>
            <person name="Neufeld J.D."/>
        </authorList>
    </citation>
    <scope>NUCLEOTIDE SEQUENCE</scope>
    <source>
        <strain evidence="9">L227-S17</strain>
    </source>
</reference>
<dbReference type="EMBL" id="CP128401">
    <property type="protein sequence ID" value="WJW70141.1"/>
    <property type="molecule type" value="Genomic_DNA"/>
</dbReference>
<evidence type="ECO:0000259" key="8">
    <source>
        <dbReference type="PROSITE" id="PS50928"/>
    </source>
</evidence>
<keyword evidence="2 7" id="KW-0813">Transport</keyword>
<keyword evidence="9" id="KW-0614">Plasmid</keyword>
<evidence type="ECO:0000256" key="3">
    <source>
        <dbReference type="ARBA" id="ARBA00022475"/>
    </source>
</evidence>
<dbReference type="PROSITE" id="PS50928">
    <property type="entry name" value="ABC_TM1"/>
    <property type="match status" value="1"/>
</dbReference>
<keyword evidence="4 7" id="KW-0812">Transmembrane</keyword>
<dbReference type="InterPro" id="IPR035906">
    <property type="entry name" value="MetI-like_sf"/>
</dbReference>
<dbReference type="Gene3D" id="1.10.3720.10">
    <property type="entry name" value="MetI-like"/>
    <property type="match status" value="1"/>
</dbReference>
<dbReference type="InterPro" id="IPR000515">
    <property type="entry name" value="MetI-like"/>
</dbReference>
<dbReference type="SUPFAM" id="SSF161098">
    <property type="entry name" value="MetI-like"/>
    <property type="match status" value="1"/>
</dbReference>
<accession>A0ABY9BAK9</accession>
<evidence type="ECO:0000313" key="9">
    <source>
        <dbReference type="EMBL" id="WJW70141.1"/>
    </source>
</evidence>
<keyword evidence="5 7" id="KW-1133">Transmembrane helix</keyword>
<feature type="transmembrane region" description="Helical" evidence="7">
    <location>
        <begin position="239"/>
        <end position="261"/>
    </location>
</feature>
<keyword evidence="6 7" id="KW-0472">Membrane</keyword>
<dbReference type="Pfam" id="PF19300">
    <property type="entry name" value="BPD_transp_1_N"/>
    <property type="match status" value="1"/>
</dbReference>
<dbReference type="InterPro" id="IPR045621">
    <property type="entry name" value="BPD_transp_1_N"/>
</dbReference>
<feature type="transmembrane region" description="Helical" evidence="7">
    <location>
        <begin position="131"/>
        <end position="154"/>
    </location>
</feature>
<dbReference type="PANTHER" id="PTHR43163">
    <property type="entry name" value="DIPEPTIDE TRANSPORT SYSTEM PERMEASE PROTEIN DPPB-RELATED"/>
    <property type="match status" value="1"/>
</dbReference>
<organism evidence="9 10">
    <name type="scientific">Candidatus Chlorohelix allophototropha</name>
    <dbReference type="NCBI Taxonomy" id="3003348"/>
    <lineage>
        <taxon>Bacteria</taxon>
        <taxon>Bacillati</taxon>
        <taxon>Chloroflexota</taxon>
        <taxon>Chloroflexia</taxon>
        <taxon>Candidatus Chloroheliales</taxon>
        <taxon>Candidatus Chloroheliaceae</taxon>
        <taxon>Candidatus Chlorohelix</taxon>
    </lineage>
</organism>
<sequence>MIKYLSRRIVTLFLTLFLVSILTFTAFNLIPGDPVILILGTETTPQRADMLRSQLGLDRPMPVRYVEWLMGLVQGNFGNSIKYSLPVKSLIEGRLPTTISLALLAIFLIVIIAIPVGIYCARKRNMAIDKVLNSVSMLNLAVPNFFLGVLFIWVFGLQLKFFTPGNYVDYNENFVGFIGYLLFPALVIALPNIAILVKFLRTAVINQLTADYVRTAYSKGVSDNKVISHHVLKNALPPVITLLGMIIAEIFSGSIIIEQVFSLPGIGRLLISSISFRDFPLIQTLVVYIAFIVVFVNFLVDVLLQAIDPRIRVR</sequence>
<feature type="domain" description="ABC transmembrane type-1" evidence="8">
    <location>
        <begin position="95"/>
        <end position="300"/>
    </location>
</feature>
<evidence type="ECO:0000256" key="6">
    <source>
        <dbReference type="ARBA" id="ARBA00023136"/>
    </source>
</evidence>
<evidence type="ECO:0000256" key="5">
    <source>
        <dbReference type="ARBA" id="ARBA00022989"/>
    </source>
</evidence>
<evidence type="ECO:0000313" key="10">
    <source>
        <dbReference type="Proteomes" id="UP001431572"/>
    </source>
</evidence>
<evidence type="ECO:0000256" key="1">
    <source>
        <dbReference type="ARBA" id="ARBA00004651"/>
    </source>
</evidence>
<comment type="subcellular location">
    <subcellularLocation>
        <location evidence="1 7">Cell membrane</location>
        <topology evidence="1 7">Multi-pass membrane protein</topology>
    </subcellularLocation>
</comment>
<evidence type="ECO:0000256" key="7">
    <source>
        <dbReference type="RuleBase" id="RU363032"/>
    </source>
</evidence>
<keyword evidence="3" id="KW-1003">Cell membrane</keyword>
<dbReference type="PANTHER" id="PTHR43163:SF6">
    <property type="entry name" value="DIPEPTIDE TRANSPORT SYSTEM PERMEASE PROTEIN DPPB-RELATED"/>
    <property type="match status" value="1"/>
</dbReference>
<dbReference type="RefSeq" id="WP_341472021.1">
    <property type="nucleotide sequence ID" value="NZ_CP128401.1"/>
</dbReference>
<keyword evidence="10" id="KW-1185">Reference proteome</keyword>
<evidence type="ECO:0000256" key="2">
    <source>
        <dbReference type="ARBA" id="ARBA00022448"/>
    </source>
</evidence>
<gene>
    <name evidence="9" type="ORF">OZ401_004647</name>
</gene>
<dbReference type="Proteomes" id="UP001431572">
    <property type="component" value="Plasmid unnamed1"/>
</dbReference>
<dbReference type="Pfam" id="PF00528">
    <property type="entry name" value="BPD_transp_1"/>
    <property type="match status" value="1"/>
</dbReference>